<evidence type="ECO:0000313" key="1">
    <source>
        <dbReference type="EMBL" id="CAG5092416.1"/>
    </source>
</evidence>
<sequence length="178" mass="20890">MMSRWNVYMLAEESWVFSTYCHSKCFDRNPDDLGYLSVRREWYRRCSSDVQPSHHKGTPLYHPASADTSDIKLCELLHMQKPNVPYDEVETGFYNAMSYTTCPDPSCPPKLELGSVGRLQKSLIAVTNVFKILSDFCSYGKLLVLDDYSYARSIYYRACRPKQDYYRRSRSRLNLQMR</sequence>
<gene>
    <name evidence="2" type="primary">bv13-1</name>
    <name evidence="1" type="ORF">HICCMSTLAB_LOCUS6128</name>
</gene>
<dbReference type="EMBL" id="HF586473">
    <property type="protein sequence ID" value="CCQ71179.1"/>
    <property type="molecule type" value="Genomic_DNA"/>
</dbReference>
<organism evidence="2">
    <name type="scientific">Cotesia congregata</name>
    <name type="common">Parasitoid wasp</name>
    <name type="synonym">Apanteles congregatus</name>
    <dbReference type="NCBI Taxonomy" id="51543"/>
    <lineage>
        <taxon>Eukaryota</taxon>
        <taxon>Metazoa</taxon>
        <taxon>Ecdysozoa</taxon>
        <taxon>Arthropoda</taxon>
        <taxon>Hexapoda</taxon>
        <taxon>Insecta</taxon>
        <taxon>Pterygota</taxon>
        <taxon>Neoptera</taxon>
        <taxon>Endopterygota</taxon>
        <taxon>Hymenoptera</taxon>
        <taxon>Apocrita</taxon>
        <taxon>Ichneumonoidea</taxon>
        <taxon>Braconidae</taxon>
        <taxon>Microgastrinae</taxon>
        <taxon>Cotesia</taxon>
    </lineage>
</organism>
<proteinExistence type="predicted"/>
<dbReference type="OrthoDB" id="10641344at2759"/>
<evidence type="ECO:0000313" key="2">
    <source>
        <dbReference type="EMBL" id="CCQ71179.1"/>
    </source>
</evidence>
<evidence type="ECO:0000313" key="3">
    <source>
        <dbReference type="Proteomes" id="UP000786811"/>
    </source>
</evidence>
<name>S6D2W8_COTCN</name>
<accession>S6D2W8</accession>
<dbReference type="AlphaFoldDB" id="S6D2W8"/>
<reference evidence="2" key="1">
    <citation type="journal article" date="2013" name="Philos. Trans. R. Soc. Lond., B, Biol. Sci.">
        <title>Functional endogenous viral elements in the genome of the parasitoid wasp Cotesia congregata: insights into the evolutionary dynamics of bracoviruses.</title>
        <authorList>
            <person name="Bezier A."/>
            <person name="Louis F."/>
            <person name="Jancek S."/>
            <person name="Periquet G."/>
            <person name="Theze J."/>
            <person name="Gyapay G."/>
            <person name="Musset K."/>
            <person name="Lesobre J."/>
            <person name="Lenoble P."/>
            <person name="Dupuy C."/>
            <person name="Gundersen-Rindal D."/>
            <person name="Herniou E.A.Drezen.J.M."/>
        </authorList>
    </citation>
    <scope>NUCLEOTIDE SEQUENCE</scope>
</reference>
<dbReference type="EMBL" id="CAJNRD030001120">
    <property type="protein sequence ID" value="CAG5092416.1"/>
    <property type="molecule type" value="Genomic_DNA"/>
</dbReference>
<reference evidence="1" key="2">
    <citation type="submission" date="2021-04" db="EMBL/GenBank/DDBJ databases">
        <authorList>
            <person name="Chebbi M.A.C M."/>
        </authorList>
    </citation>
    <scope>NUCLEOTIDE SEQUENCE</scope>
</reference>
<keyword evidence="3" id="KW-1185">Reference proteome</keyword>
<protein>
    <submittedName>
        <fullName evidence="1">Cc_bv13.1_29.10</fullName>
    </submittedName>
</protein>
<dbReference type="Proteomes" id="UP000786811">
    <property type="component" value="Unassembled WGS sequence"/>
</dbReference>